<feature type="transmembrane region" description="Helical" evidence="13">
    <location>
        <begin position="228"/>
        <end position="246"/>
    </location>
</feature>
<evidence type="ECO:0000256" key="7">
    <source>
        <dbReference type="ARBA" id="ARBA00022982"/>
    </source>
</evidence>
<evidence type="ECO:0000256" key="12">
    <source>
        <dbReference type="ARBA" id="ARBA00048483"/>
    </source>
</evidence>
<feature type="transmembrane region" description="Helical" evidence="13">
    <location>
        <begin position="186"/>
        <end position="207"/>
    </location>
</feature>
<dbReference type="AlphaFoldDB" id="A0A420YBV4"/>
<evidence type="ECO:0000256" key="10">
    <source>
        <dbReference type="ARBA" id="ARBA00023065"/>
    </source>
</evidence>
<keyword evidence="9" id="KW-0560">Oxidoreductase</keyword>
<dbReference type="PANTHER" id="PTHR32361:SF12">
    <property type="entry name" value="PUTATIVE (AFU_ORTHOLOGUE AFUA_1G14340)-RELATED"/>
    <property type="match status" value="1"/>
</dbReference>
<dbReference type="EMBL" id="QVQW01000021">
    <property type="protein sequence ID" value="RKU45389.1"/>
    <property type="molecule type" value="Genomic_DNA"/>
</dbReference>
<evidence type="ECO:0000256" key="13">
    <source>
        <dbReference type="SAM" id="Phobius"/>
    </source>
</evidence>
<dbReference type="Pfam" id="PF08022">
    <property type="entry name" value="FAD_binding_8"/>
    <property type="match status" value="1"/>
</dbReference>
<reference evidence="15 16" key="1">
    <citation type="submission" date="2018-08" db="EMBL/GenBank/DDBJ databases">
        <title>Draft genome of the lignicolous fungus Coniochaeta pulveracea.</title>
        <authorList>
            <person name="Borstlap C.J."/>
            <person name="De Witt R.N."/>
            <person name="Botha A."/>
            <person name="Volschenk H."/>
        </authorList>
    </citation>
    <scope>NUCLEOTIDE SEQUENCE [LARGE SCALE GENOMIC DNA]</scope>
    <source>
        <strain evidence="15 16">CAB683</strain>
    </source>
</reference>
<dbReference type="InterPro" id="IPR013112">
    <property type="entry name" value="FAD-bd_8"/>
</dbReference>
<dbReference type="InterPro" id="IPR013130">
    <property type="entry name" value="Fe3_Rdtase_TM_dom"/>
</dbReference>
<gene>
    <name evidence="15" type="ORF">DL546_004219</name>
</gene>
<comment type="caution">
    <text evidence="15">The sequence shown here is derived from an EMBL/GenBank/DDBJ whole genome shotgun (WGS) entry which is preliminary data.</text>
</comment>
<dbReference type="GO" id="GO:0052851">
    <property type="term" value="F:ferric-chelate reductase (NADPH) activity"/>
    <property type="evidence" value="ECO:0007669"/>
    <property type="project" value="UniProtKB-EC"/>
</dbReference>
<dbReference type="EC" id="1.16.1.9" evidence="3"/>
<keyword evidence="8 13" id="KW-1133">Transmembrane helix</keyword>
<dbReference type="STRING" id="177199.A0A420YBV4"/>
<dbReference type="Pfam" id="PF08030">
    <property type="entry name" value="NAD_binding_6"/>
    <property type="match status" value="1"/>
</dbReference>
<evidence type="ECO:0000256" key="1">
    <source>
        <dbReference type="ARBA" id="ARBA00004651"/>
    </source>
</evidence>
<keyword evidence="6 13" id="KW-0812">Transmembrane</keyword>
<evidence type="ECO:0000313" key="16">
    <source>
        <dbReference type="Proteomes" id="UP000275385"/>
    </source>
</evidence>
<keyword evidence="10" id="KW-0406">Ion transport</keyword>
<evidence type="ECO:0000256" key="4">
    <source>
        <dbReference type="ARBA" id="ARBA00022448"/>
    </source>
</evidence>
<dbReference type="InterPro" id="IPR013121">
    <property type="entry name" value="Fe_red_NAD-bd_6"/>
</dbReference>
<dbReference type="CDD" id="cd06186">
    <property type="entry name" value="NOX_Duox_like_FAD_NADP"/>
    <property type="match status" value="1"/>
</dbReference>
<keyword evidence="16" id="KW-1185">Reference proteome</keyword>
<sequence>MDYLPRRRQAPRGLETGEIPSTTTAIFGALVDAATKVESTAHPTSTVAPYDHGLSGVDQPRNLEFKNAMWWTLGGIALALLAIRIFELFQATLRQMTTSNVSGSKQGYWKYAQWSWMPWAKRHLIYAPFWNKRHTKELVISRAVNVGTLPSRFQSLVLGTYLASNFVYMFVLNWKNENSYAFCAELRGRSGTMAMVSMIPLIIFAGRNNPLIPLLKISFDTYNLMHRWMGRVVVIDTCIHTISWAVVQVADDGWGSVYAKVRYNRFIGSGTLGTMCMILLAILAIGPLRHAFYETFVNVHIILAFVIFVCTWVHCVSPTIPGGLPQLPWIIAIMLIWMGDRLARAARMAYCNRSEAGWTEAVVEPMPGDVCRVTLHLPRFVDVKPGTHAYLRFYKVNPWESHPFSIAWVQHHPDKTILPTTEKELEKPKMVSTSVSFIIGAQTGMTRKLFDTATKAISTQPGYDYTFKSRAVFEGPYAGHHNLDSYGHLLLFAGATGITHQLSYLKHLCEGIGKGTVSARKVTLVWIIRDQQALEWTRPWMDHILRLPYRKDILTIKVFVTRPKNAQDAGFSSNVQIFPGRPNISMLVKKEVHEQIGAMCVSTCGPGSLADDVRAAAREVQEEGTVVDFIEESFSW</sequence>
<comment type="catalytic activity">
    <reaction evidence="12">
        <text>2 a Fe(II)-siderophore + NADP(+) + H(+) = 2 a Fe(III)-siderophore + NADPH</text>
        <dbReference type="Rhea" id="RHEA:28795"/>
        <dbReference type="Rhea" id="RHEA-COMP:11342"/>
        <dbReference type="Rhea" id="RHEA-COMP:11344"/>
        <dbReference type="ChEBI" id="CHEBI:15378"/>
        <dbReference type="ChEBI" id="CHEBI:29033"/>
        <dbReference type="ChEBI" id="CHEBI:29034"/>
        <dbReference type="ChEBI" id="CHEBI:57783"/>
        <dbReference type="ChEBI" id="CHEBI:58349"/>
        <dbReference type="EC" id="1.16.1.9"/>
    </reaction>
</comment>
<dbReference type="PROSITE" id="PS51384">
    <property type="entry name" value="FAD_FR"/>
    <property type="match status" value="1"/>
</dbReference>
<evidence type="ECO:0000256" key="2">
    <source>
        <dbReference type="ARBA" id="ARBA00006278"/>
    </source>
</evidence>
<dbReference type="GO" id="GO:0015677">
    <property type="term" value="P:copper ion import"/>
    <property type="evidence" value="ECO:0007669"/>
    <property type="project" value="TreeGrafter"/>
</dbReference>
<accession>A0A420YBV4</accession>
<dbReference type="GO" id="GO:0006826">
    <property type="term" value="P:iron ion transport"/>
    <property type="evidence" value="ECO:0007669"/>
    <property type="project" value="TreeGrafter"/>
</dbReference>
<organism evidence="15 16">
    <name type="scientific">Coniochaeta pulveracea</name>
    <dbReference type="NCBI Taxonomy" id="177199"/>
    <lineage>
        <taxon>Eukaryota</taxon>
        <taxon>Fungi</taxon>
        <taxon>Dikarya</taxon>
        <taxon>Ascomycota</taxon>
        <taxon>Pezizomycotina</taxon>
        <taxon>Sordariomycetes</taxon>
        <taxon>Sordariomycetidae</taxon>
        <taxon>Coniochaetales</taxon>
        <taxon>Coniochaetaceae</taxon>
        <taxon>Coniochaeta</taxon>
    </lineage>
</organism>
<dbReference type="InterPro" id="IPR017927">
    <property type="entry name" value="FAD-bd_FR_type"/>
</dbReference>
<evidence type="ECO:0000259" key="14">
    <source>
        <dbReference type="PROSITE" id="PS51384"/>
    </source>
</evidence>
<evidence type="ECO:0000313" key="15">
    <source>
        <dbReference type="EMBL" id="RKU45389.1"/>
    </source>
</evidence>
<feature type="transmembrane region" description="Helical" evidence="13">
    <location>
        <begin position="295"/>
        <end position="314"/>
    </location>
</feature>
<dbReference type="OrthoDB" id="4494341at2759"/>
<dbReference type="SUPFAM" id="SSF63380">
    <property type="entry name" value="Riboflavin synthase domain-like"/>
    <property type="match status" value="1"/>
</dbReference>
<dbReference type="Proteomes" id="UP000275385">
    <property type="component" value="Unassembled WGS sequence"/>
</dbReference>
<dbReference type="Pfam" id="PF01794">
    <property type="entry name" value="Ferric_reduct"/>
    <property type="match status" value="1"/>
</dbReference>
<dbReference type="InterPro" id="IPR017938">
    <property type="entry name" value="Riboflavin_synthase-like_b-brl"/>
</dbReference>
<proteinExistence type="inferred from homology"/>
<evidence type="ECO:0000256" key="9">
    <source>
        <dbReference type="ARBA" id="ARBA00023002"/>
    </source>
</evidence>
<feature type="domain" description="FAD-binding FR-type" evidence="14">
    <location>
        <begin position="353"/>
        <end position="483"/>
    </location>
</feature>
<keyword evidence="11 13" id="KW-0472">Membrane</keyword>
<keyword evidence="7" id="KW-0249">Electron transport</keyword>
<feature type="transmembrane region" description="Helical" evidence="13">
    <location>
        <begin position="266"/>
        <end position="288"/>
    </location>
</feature>
<keyword evidence="5" id="KW-1003">Cell membrane</keyword>
<dbReference type="GO" id="GO:0006879">
    <property type="term" value="P:intracellular iron ion homeostasis"/>
    <property type="evidence" value="ECO:0007669"/>
    <property type="project" value="TreeGrafter"/>
</dbReference>
<dbReference type="Gene3D" id="3.40.50.80">
    <property type="entry name" value="Nucleotide-binding domain of ferredoxin-NADP reductase (FNR) module"/>
    <property type="match status" value="1"/>
</dbReference>
<dbReference type="InterPro" id="IPR039261">
    <property type="entry name" value="FNR_nucleotide-bd"/>
</dbReference>
<feature type="transmembrane region" description="Helical" evidence="13">
    <location>
        <begin position="68"/>
        <end position="86"/>
    </location>
</feature>
<evidence type="ECO:0000256" key="6">
    <source>
        <dbReference type="ARBA" id="ARBA00022692"/>
    </source>
</evidence>
<dbReference type="InterPro" id="IPR051410">
    <property type="entry name" value="Ferric/Cupric_Reductase"/>
</dbReference>
<comment type="subcellular location">
    <subcellularLocation>
        <location evidence="1">Cell membrane</location>
        <topology evidence="1">Multi-pass membrane protein</topology>
    </subcellularLocation>
</comment>
<dbReference type="GO" id="GO:0005886">
    <property type="term" value="C:plasma membrane"/>
    <property type="evidence" value="ECO:0007669"/>
    <property type="project" value="UniProtKB-SubCell"/>
</dbReference>
<comment type="similarity">
    <text evidence="2">Belongs to the ferric reductase (FRE) family.</text>
</comment>
<evidence type="ECO:0000256" key="5">
    <source>
        <dbReference type="ARBA" id="ARBA00022475"/>
    </source>
</evidence>
<dbReference type="PANTHER" id="PTHR32361">
    <property type="entry name" value="FERRIC/CUPRIC REDUCTASE TRANSMEMBRANE COMPONENT"/>
    <property type="match status" value="1"/>
</dbReference>
<keyword evidence="4" id="KW-0813">Transport</keyword>
<dbReference type="SFLD" id="SFLDG01168">
    <property type="entry name" value="Ferric_reductase_subgroup_(FRE"/>
    <property type="match status" value="1"/>
</dbReference>
<feature type="transmembrane region" description="Helical" evidence="13">
    <location>
        <begin position="156"/>
        <end position="174"/>
    </location>
</feature>
<feature type="transmembrane region" description="Helical" evidence="13">
    <location>
        <begin position="326"/>
        <end position="343"/>
    </location>
</feature>
<protein>
    <recommendedName>
        <fullName evidence="3">ferric-chelate reductase (NADPH)</fullName>
        <ecNumber evidence="3">1.16.1.9</ecNumber>
    </recommendedName>
</protein>
<evidence type="ECO:0000256" key="8">
    <source>
        <dbReference type="ARBA" id="ARBA00022989"/>
    </source>
</evidence>
<evidence type="ECO:0000256" key="3">
    <source>
        <dbReference type="ARBA" id="ARBA00012668"/>
    </source>
</evidence>
<name>A0A420YBV4_9PEZI</name>
<evidence type="ECO:0000256" key="11">
    <source>
        <dbReference type="ARBA" id="ARBA00023136"/>
    </source>
</evidence>
<dbReference type="SUPFAM" id="SSF52343">
    <property type="entry name" value="Ferredoxin reductase-like, C-terminal NADP-linked domain"/>
    <property type="match status" value="1"/>
</dbReference>
<dbReference type="SFLD" id="SFLDS00052">
    <property type="entry name" value="Ferric_Reductase_Domain"/>
    <property type="match status" value="1"/>
</dbReference>